<accession>A0A2B7XIK6</accession>
<keyword evidence="1" id="KW-0812">Transmembrane</keyword>
<proteinExistence type="predicted"/>
<comment type="caution">
    <text evidence="2">The sequence shown here is derived from an EMBL/GenBank/DDBJ whole genome shotgun (WGS) entry which is preliminary data.</text>
</comment>
<reference evidence="2 3" key="1">
    <citation type="submission" date="2017-10" db="EMBL/GenBank/DDBJ databases">
        <title>Comparative genomics in systemic dimorphic fungi from Ajellomycetaceae.</title>
        <authorList>
            <person name="Munoz J.F."/>
            <person name="Mcewen J.G."/>
            <person name="Clay O.K."/>
            <person name="Cuomo C.A."/>
        </authorList>
    </citation>
    <scope>NUCLEOTIDE SEQUENCE [LARGE SCALE GENOMIC DNA]</scope>
    <source>
        <strain evidence="2 3">UAMH5409</strain>
    </source>
</reference>
<name>A0A2B7XIK6_9EURO</name>
<dbReference type="AlphaFoldDB" id="A0A2B7XIK6"/>
<sequence>MASNTASPPAFSSFPLSTSTSASLISPPKATAALAAITTPFVQRPECASIWELTKVTLDDWEPYLGRSVTILASNAADERFASCQPSGWDIGGNGNFQFSPAVCPSGWGYNELGTFTGGVQIHEAWHITWQDTDTSTLSPQLPSLPTHHVVWTWSPGETIKPVEYSTSLRGMEPLLRFIMIGIPIIGVTVIASIVWCCIRRHKKKKEKKREALEPQEIALSRAQDNK</sequence>
<dbReference type="Proteomes" id="UP000223968">
    <property type="component" value="Unassembled WGS sequence"/>
</dbReference>
<organism evidence="2 3">
    <name type="scientific">Helicocarpus griseus UAMH5409</name>
    <dbReference type="NCBI Taxonomy" id="1447875"/>
    <lineage>
        <taxon>Eukaryota</taxon>
        <taxon>Fungi</taxon>
        <taxon>Dikarya</taxon>
        <taxon>Ascomycota</taxon>
        <taxon>Pezizomycotina</taxon>
        <taxon>Eurotiomycetes</taxon>
        <taxon>Eurotiomycetidae</taxon>
        <taxon>Onygenales</taxon>
        <taxon>Ajellomycetaceae</taxon>
        <taxon>Helicocarpus</taxon>
    </lineage>
</organism>
<dbReference type="EMBL" id="PDNB01000098">
    <property type="protein sequence ID" value="PGH08765.1"/>
    <property type="molecule type" value="Genomic_DNA"/>
</dbReference>
<keyword evidence="1" id="KW-1133">Transmembrane helix</keyword>
<gene>
    <name evidence="2" type="ORF">AJ79_05864</name>
</gene>
<keyword evidence="1" id="KW-0472">Membrane</keyword>
<dbReference type="OrthoDB" id="4508637at2759"/>
<evidence type="ECO:0000313" key="2">
    <source>
        <dbReference type="EMBL" id="PGH08765.1"/>
    </source>
</evidence>
<keyword evidence="3" id="KW-1185">Reference proteome</keyword>
<protein>
    <submittedName>
        <fullName evidence="2">Uncharacterized protein</fullName>
    </submittedName>
</protein>
<evidence type="ECO:0000256" key="1">
    <source>
        <dbReference type="SAM" id="Phobius"/>
    </source>
</evidence>
<evidence type="ECO:0000313" key="3">
    <source>
        <dbReference type="Proteomes" id="UP000223968"/>
    </source>
</evidence>
<feature type="transmembrane region" description="Helical" evidence="1">
    <location>
        <begin position="175"/>
        <end position="199"/>
    </location>
</feature>